<protein>
    <submittedName>
        <fullName evidence="2">PadR family transcriptional regulator</fullName>
    </submittedName>
</protein>
<dbReference type="Gene3D" id="1.10.10.10">
    <property type="entry name" value="Winged helix-like DNA-binding domain superfamily/Winged helix DNA-binding domain"/>
    <property type="match status" value="1"/>
</dbReference>
<dbReference type="SUPFAM" id="SSF46785">
    <property type="entry name" value="Winged helix' DNA-binding domain"/>
    <property type="match status" value="1"/>
</dbReference>
<reference evidence="2" key="1">
    <citation type="journal article" date="2021" name="PeerJ">
        <title>Extensive microbial diversity within the chicken gut microbiome revealed by metagenomics and culture.</title>
        <authorList>
            <person name="Gilroy R."/>
            <person name="Ravi A."/>
            <person name="Getino M."/>
            <person name="Pursley I."/>
            <person name="Horton D.L."/>
            <person name="Alikhan N.F."/>
            <person name="Baker D."/>
            <person name="Gharbi K."/>
            <person name="Hall N."/>
            <person name="Watson M."/>
            <person name="Adriaenssens E.M."/>
            <person name="Foster-Nyarko E."/>
            <person name="Jarju S."/>
            <person name="Secka A."/>
            <person name="Antonio M."/>
            <person name="Oren A."/>
            <person name="Chaudhuri R.R."/>
            <person name="La Ragione R."/>
            <person name="Hildebrand F."/>
            <person name="Pallen M.J."/>
        </authorList>
    </citation>
    <scope>NUCLEOTIDE SEQUENCE</scope>
    <source>
        <strain evidence="2">CHK187-11901</strain>
    </source>
</reference>
<dbReference type="InterPro" id="IPR036390">
    <property type="entry name" value="WH_DNA-bd_sf"/>
</dbReference>
<dbReference type="InterPro" id="IPR036388">
    <property type="entry name" value="WH-like_DNA-bd_sf"/>
</dbReference>
<dbReference type="EMBL" id="DWWM01000005">
    <property type="protein sequence ID" value="HJC35717.1"/>
    <property type="molecule type" value="Genomic_DNA"/>
</dbReference>
<feature type="domain" description="Transcription regulator PadR N-terminal" evidence="1">
    <location>
        <begin position="15"/>
        <end position="87"/>
    </location>
</feature>
<proteinExistence type="predicted"/>
<gene>
    <name evidence="2" type="ORF">H9702_01120</name>
</gene>
<reference evidence="2" key="2">
    <citation type="submission" date="2021-04" db="EMBL/GenBank/DDBJ databases">
        <authorList>
            <person name="Gilroy R."/>
        </authorList>
    </citation>
    <scope>NUCLEOTIDE SEQUENCE</scope>
    <source>
        <strain evidence="2">CHK187-11901</strain>
    </source>
</reference>
<dbReference type="InterPro" id="IPR052509">
    <property type="entry name" value="Metal_resp_DNA-bind_regulator"/>
</dbReference>
<evidence type="ECO:0000313" key="2">
    <source>
        <dbReference type="EMBL" id="HJC35717.1"/>
    </source>
</evidence>
<sequence length="112" mass="13617">MRKRTDFFRIEMLALKLLQAGDQYGYEISQEIAKRTENFFRIREGILYPVLYRLEDNGYISSEKKNTSVRQVKVYYHLEDKGREYLESLYDYYRKSVDCIDRFMEIDRKKGA</sequence>
<dbReference type="Proteomes" id="UP000823896">
    <property type="component" value="Unassembled WGS sequence"/>
</dbReference>
<dbReference type="PANTHER" id="PTHR33169:SF14">
    <property type="entry name" value="TRANSCRIPTIONAL REGULATOR RV3488"/>
    <property type="match status" value="1"/>
</dbReference>
<comment type="caution">
    <text evidence="2">The sequence shown here is derived from an EMBL/GenBank/DDBJ whole genome shotgun (WGS) entry which is preliminary data.</text>
</comment>
<dbReference type="Pfam" id="PF03551">
    <property type="entry name" value="PadR"/>
    <property type="match status" value="1"/>
</dbReference>
<dbReference type="PANTHER" id="PTHR33169">
    <property type="entry name" value="PADR-FAMILY TRANSCRIPTIONAL REGULATOR"/>
    <property type="match status" value="1"/>
</dbReference>
<evidence type="ECO:0000313" key="3">
    <source>
        <dbReference type="Proteomes" id="UP000823896"/>
    </source>
</evidence>
<dbReference type="InterPro" id="IPR005149">
    <property type="entry name" value="Tscrpt_reg_PadR_N"/>
</dbReference>
<dbReference type="AlphaFoldDB" id="A0A9D2NNU5"/>
<organism evidence="2 3">
    <name type="scientific">Candidatus Merdibacter merdavium</name>
    <dbReference type="NCBI Taxonomy" id="2838692"/>
    <lineage>
        <taxon>Bacteria</taxon>
        <taxon>Bacillati</taxon>
        <taxon>Bacillota</taxon>
        <taxon>Erysipelotrichia</taxon>
        <taxon>Erysipelotrichales</taxon>
        <taxon>Erysipelotrichaceae</taxon>
        <taxon>Merdibacter</taxon>
    </lineage>
</organism>
<name>A0A9D2NNU5_9FIRM</name>
<evidence type="ECO:0000259" key="1">
    <source>
        <dbReference type="Pfam" id="PF03551"/>
    </source>
</evidence>
<accession>A0A9D2NNU5</accession>